<evidence type="ECO:0000313" key="22">
    <source>
        <dbReference type="Proteomes" id="UP000186698"/>
    </source>
</evidence>
<feature type="compositionally biased region" description="Low complexity" evidence="20">
    <location>
        <begin position="1493"/>
        <end position="1508"/>
    </location>
</feature>
<dbReference type="InterPro" id="IPR036443">
    <property type="entry name" value="Znf_RanBP2_sf"/>
</dbReference>
<evidence type="ECO:0000256" key="17">
    <source>
        <dbReference type="ARBA" id="ARBA00068609"/>
    </source>
</evidence>
<dbReference type="STRING" id="8355.A0A1L8FSD4"/>
<feature type="region of interest" description="Disordered" evidence="20">
    <location>
        <begin position="1536"/>
        <end position="1585"/>
    </location>
</feature>
<dbReference type="Pfam" id="PF08604">
    <property type="entry name" value="Nup153"/>
    <property type="match status" value="1"/>
</dbReference>
<feature type="domain" description="RanBP2-type" evidence="21">
    <location>
        <begin position="713"/>
        <end position="742"/>
    </location>
</feature>
<dbReference type="OMA" id="CCNTAKP"/>
<dbReference type="GO" id="GO:0008139">
    <property type="term" value="F:nuclear localization sequence binding"/>
    <property type="evidence" value="ECO:0000318"/>
    <property type="project" value="GO_Central"/>
</dbReference>
<comment type="subcellular location">
    <subcellularLocation>
        <location evidence="2">Nucleus membrane</location>
    </subcellularLocation>
    <subcellularLocation>
        <location evidence="3">Nucleus</location>
        <location evidence="3">Nuclear pore complex</location>
    </subcellularLocation>
</comment>
<evidence type="ECO:0000256" key="4">
    <source>
        <dbReference type="ARBA" id="ARBA00022448"/>
    </source>
</evidence>
<keyword evidence="10" id="KW-0653">Protein transport</keyword>
<feature type="region of interest" description="Disordered" evidence="20">
    <location>
        <begin position="1075"/>
        <end position="1142"/>
    </location>
</feature>
<evidence type="ECO:0000256" key="20">
    <source>
        <dbReference type="SAM" id="MobiDB-lite"/>
    </source>
</evidence>
<dbReference type="KEGG" id="xla:108720110"/>
<dbReference type="PANTHER" id="PTHR23193">
    <property type="entry name" value="NUCLEAR PORE COMPLEX PROTEIN NUP"/>
    <property type="match status" value="1"/>
</dbReference>
<evidence type="ECO:0000256" key="15">
    <source>
        <dbReference type="ARBA" id="ARBA00023242"/>
    </source>
</evidence>
<feature type="compositionally biased region" description="Gly residues" evidence="20">
    <location>
        <begin position="1"/>
        <end position="17"/>
    </location>
</feature>
<evidence type="ECO:0000313" key="23">
    <source>
        <dbReference type="RefSeq" id="XP_018124988.1"/>
    </source>
</evidence>
<dbReference type="OrthoDB" id="79830at2759"/>
<evidence type="ECO:0000256" key="9">
    <source>
        <dbReference type="ARBA" id="ARBA00022833"/>
    </source>
</evidence>
<name>A0A1L8FSD4_XENLA</name>
<keyword evidence="11" id="KW-0811">Translocation</keyword>
<evidence type="ECO:0000259" key="21">
    <source>
        <dbReference type="PROSITE" id="PS50199"/>
    </source>
</evidence>
<keyword evidence="5" id="KW-0479">Metal-binding</keyword>
<evidence type="ECO:0000256" key="5">
    <source>
        <dbReference type="ARBA" id="ARBA00022723"/>
    </source>
</evidence>
<gene>
    <name evidence="23 24" type="primary">nup153.S</name>
</gene>
<feature type="region of interest" description="Disordered" evidence="20">
    <location>
        <begin position="391"/>
        <end position="412"/>
    </location>
</feature>
<evidence type="ECO:0000256" key="2">
    <source>
        <dbReference type="ARBA" id="ARBA00004126"/>
    </source>
</evidence>
<evidence type="ECO:0000256" key="10">
    <source>
        <dbReference type="ARBA" id="ARBA00022927"/>
    </source>
</evidence>
<feature type="compositionally biased region" description="Polar residues" evidence="20">
    <location>
        <begin position="391"/>
        <end position="403"/>
    </location>
</feature>
<dbReference type="GO" id="GO:0006405">
    <property type="term" value="P:RNA export from nucleus"/>
    <property type="evidence" value="ECO:0000318"/>
    <property type="project" value="GO_Central"/>
</dbReference>
<evidence type="ECO:0000256" key="7">
    <source>
        <dbReference type="ARBA" id="ARBA00022771"/>
    </source>
</evidence>
<dbReference type="PaxDb" id="8355-A0A1L8FSD4"/>
<dbReference type="Proteomes" id="UP000186698">
    <property type="component" value="Chromosome 6S"/>
</dbReference>
<protein>
    <recommendedName>
        <fullName evidence="17">Nuclear pore complex protein Nup153</fullName>
    </recommendedName>
    <alternativeName>
        <fullName evidence="19">153 kDa nucleoporin</fullName>
    </alternativeName>
    <alternativeName>
        <fullName evidence="18">Nucleoporin Nup153</fullName>
    </alternativeName>
</protein>
<keyword evidence="7" id="KW-0863">Zinc-finger</keyword>
<sequence>MAAAGGGEGPAGPGTGGKIRSRRYHLSSGRAPYSKSRQQQQGIISRVTDTVKSIVPGWLQKYFNKQEEERGRAHNASEVIVNDIEGRENNAEHHIYDEDEGNSAMDGRVTPEPIINVDEEVPSTSRSAISDTDALARPSLHRASLNFNIFDSTALNCQPSTSTFPIGTSGFSLVKEIKDSTSQHDDDNISTTSGFSSRASDKDVGLSKNVSMPPLWSPEVDRSQSLSHNSSMTSKKPSFNLSAFSSLSPSLGNTSILNSQLGDSPFYPGKTTYQGAAAVRPSRVRSTPYQAPLRRQVKAKPAHSQQYGVTSSAARRILQSLEKMSSPLTDAKRIPPGSSLSHTPEKSLVNIAENPSKRKKVESPFPPVQRLVTPKSISVSSNRSLYIKPSLTPSAVSNTNSRRIQPDKHNESKKNYIQNVQSTSQSHSFSYPKFSTPASNGLISATSGGKMMREKGSHYSTKPAHEELDLPVLPEIPLPLSTAALPSFTFSTLASTATSPISATKPADIATCVLTSSSPLFTFSSPIVKSTESNAQSPGSPVDFTFSVPTVKVSSAISVESNVSAVSSIAKMHVAVNNGSTKNTDDEQVGFCKPAKTLKEGSVLDILRSPGFSSSPSQVTSAFTPNRSTPTLTKTVGNTFSPAKVSLGVGSKQGLGLWQCSACFHENMLSDSNCIACSAEASKKLPASPPSSNTKNTVPLSSEPGLGDLFKLPAGMWNCDTCLVQNKAEVTKCVACETPKPGTSMKATLLIPSTTKAINPATNTLAFASSISNKDVCKKPMGSWECTSCHMQNKTEDNTCVGCTAEKPGTIKSLSTAAPSGLLGMLDQFKKPAGSWDCDVCLIQNKPEATRCVACESAKPGANAEMKGSFDTVRNSVSAAPLTSGQIGLLDQFKKSAGSWDCDVCLVENKPEATKCVACESAKPGTKAELKGFGTSTFSSGTTAPTFKFGVKPSDSTGELKSGEATGPESGFSFAKPVGDFKFGLASASTTTEESGKKSFTFGSSTNNQVSAGFKFGVTSSAQTKTDTLSQSSTSGFKFGSVSNTVSLAPAAISSGLQVAAANDDSNLAATAGLKSVQEKKPEAPTTTPFTFGKTDQNKETVSTSFVFGKKDEQTDSAPSGQKKDGEEPKPFLFGKPGAAKDGSTASAGFTFGVSNPTEKKDEQPGKSVFAFGAQTSTTDAGASKQPFSFLTSVSSTADSSSTSGVSSSVFGSVTQSSSSVNPTNVFGSAISANVPAASTAVFGNLPPSNAPAAPSTLFGNVAPSSTPSGSSALFGSTTSSSSPASSTSLFGSAAKLSAPVASGGVFNSAAPAAPASTSSSVFGNAASSTNTSGNSVNIFGSSAGTSSAPGAFVFGQPASTASTVFGNSIESKSTFVFSGQENKPVSSASTSVTPFLFGAASASTTPAAPSFNFGQTNASNVTGSSSSPFIFGTGSTGPASSSLTANPVPAFGQSANPSTAPAFGSSTLVFPAGNPQQVPAFGSSSSQPPVFGQQAAQPSFGSSAAPSAGSGFQFGNNPNFNFTSTNSSSGVFTFNANSESTTQPPAPGFMFNAVTPGFNKGTNGRTTPASSISNRKIRTARRRK</sequence>
<keyword evidence="15" id="KW-0539">Nucleus</keyword>
<dbReference type="InterPro" id="IPR026054">
    <property type="entry name" value="Nucleoporin"/>
</dbReference>
<dbReference type="GO" id="GO:0006606">
    <property type="term" value="P:protein import into nucleus"/>
    <property type="evidence" value="ECO:0000318"/>
    <property type="project" value="GO_Central"/>
</dbReference>
<dbReference type="GO" id="GO:0005643">
    <property type="term" value="C:nuclear pore"/>
    <property type="evidence" value="ECO:0000318"/>
    <property type="project" value="GO_Central"/>
</dbReference>
<organism evidence="22 23">
    <name type="scientific">Xenopus laevis</name>
    <name type="common">African clawed frog</name>
    <dbReference type="NCBI Taxonomy" id="8355"/>
    <lineage>
        <taxon>Eukaryota</taxon>
        <taxon>Metazoa</taxon>
        <taxon>Chordata</taxon>
        <taxon>Craniata</taxon>
        <taxon>Vertebrata</taxon>
        <taxon>Euteleostomi</taxon>
        <taxon>Amphibia</taxon>
        <taxon>Batrachia</taxon>
        <taxon>Anura</taxon>
        <taxon>Pipoidea</taxon>
        <taxon>Pipidae</taxon>
        <taxon>Xenopodinae</taxon>
        <taxon>Xenopus</taxon>
        <taxon>Xenopus</taxon>
    </lineage>
</organism>
<dbReference type="PANTHER" id="PTHR23193:SF23">
    <property type="entry name" value="NUCLEAR PORE COMPLEX PROTEIN NUP153"/>
    <property type="match status" value="1"/>
</dbReference>
<evidence type="ECO:0000256" key="11">
    <source>
        <dbReference type="ARBA" id="ARBA00023010"/>
    </source>
</evidence>
<dbReference type="AGR" id="Xenbase:XB-GENE-17342626"/>
<feature type="region of interest" description="Disordered" evidence="20">
    <location>
        <begin position="1199"/>
        <end position="1219"/>
    </location>
</feature>
<evidence type="ECO:0000313" key="24">
    <source>
        <dbReference type="Xenbase" id="XB-GENE-17342626"/>
    </source>
</evidence>
<keyword evidence="8" id="KW-0509">mRNA transport</keyword>
<feature type="domain" description="RanBP2-type" evidence="21">
    <location>
        <begin position="652"/>
        <end position="683"/>
    </location>
</feature>
<feature type="region of interest" description="Disordered" evidence="20">
    <location>
        <begin position="1"/>
        <end position="43"/>
    </location>
</feature>
<dbReference type="SMART" id="SM00547">
    <property type="entry name" value="ZnF_RBZ"/>
    <property type="match status" value="5"/>
</dbReference>
<keyword evidence="12" id="KW-0238">DNA-binding</keyword>
<accession>A0A1L8FSD4</accession>
<dbReference type="Pfam" id="PF10599">
    <property type="entry name" value="Nup_retrotrp_bd"/>
    <property type="match status" value="1"/>
</dbReference>
<feature type="region of interest" description="Disordered" evidence="20">
    <location>
        <begin position="1475"/>
        <end position="1508"/>
    </location>
</feature>
<evidence type="ECO:0000256" key="14">
    <source>
        <dbReference type="ARBA" id="ARBA00023136"/>
    </source>
</evidence>
<dbReference type="Pfam" id="PF00641">
    <property type="entry name" value="Zn_ribbon_RanBP"/>
    <property type="match status" value="4"/>
</dbReference>
<feature type="domain" description="RanBP2-type" evidence="21">
    <location>
        <begin position="780"/>
        <end position="809"/>
    </location>
</feature>
<keyword evidence="6" id="KW-0677">Repeat</keyword>
<evidence type="ECO:0000256" key="19">
    <source>
        <dbReference type="ARBA" id="ARBA00079437"/>
    </source>
</evidence>
<feature type="compositionally biased region" description="Polar residues" evidence="20">
    <location>
        <begin position="1475"/>
        <end position="1489"/>
    </location>
</feature>
<evidence type="ECO:0000256" key="13">
    <source>
        <dbReference type="ARBA" id="ARBA00023132"/>
    </source>
</evidence>
<dbReference type="RefSeq" id="XP_018124988.1">
    <property type="nucleotide sequence ID" value="XM_018269499.2"/>
</dbReference>
<keyword evidence="4" id="KW-0813">Transport</keyword>
<dbReference type="GO" id="GO:0051028">
    <property type="term" value="P:mRNA transport"/>
    <property type="evidence" value="ECO:0007669"/>
    <property type="project" value="UniProtKB-KW"/>
</dbReference>
<feature type="region of interest" description="Disordered" evidence="20">
    <location>
        <begin position="181"/>
        <end position="238"/>
    </location>
</feature>
<keyword evidence="13" id="KW-0906">Nuclear pore complex</keyword>
<evidence type="ECO:0000256" key="12">
    <source>
        <dbReference type="ARBA" id="ARBA00023125"/>
    </source>
</evidence>
<dbReference type="Xenbase" id="XB-GENE-17342626">
    <property type="gene designation" value="nup153.S"/>
</dbReference>
<dbReference type="GO" id="GO:0017056">
    <property type="term" value="F:structural constituent of nuclear pore"/>
    <property type="evidence" value="ECO:0000318"/>
    <property type="project" value="GO_Central"/>
</dbReference>
<dbReference type="Bgee" id="108720110">
    <property type="expression patterns" value="Expressed in egg cell and 19 other cell types or tissues"/>
</dbReference>
<keyword evidence="14" id="KW-0472">Membrane</keyword>
<dbReference type="GO" id="GO:0008270">
    <property type="term" value="F:zinc ion binding"/>
    <property type="evidence" value="ECO:0007669"/>
    <property type="project" value="UniProtKB-KW"/>
</dbReference>
<proteinExistence type="inferred from homology"/>
<evidence type="ECO:0000256" key="3">
    <source>
        <dbReference type="ARBA" id="ARBA00004567"/>
    </source>
</evidence>
<dbReference type="GO" id="GO:0003677">
    <property type="term" value="F:DNA binding"/>
    <property type="evidence" value="ECO:0007669"/>
    <property type="project" value="UniProtKB-KW"/>
</dbReference>
<dbReference type="SUPFAM" id="SSF90209">
    <property type="entry name" value="Ran binding protein zinc finger-like"/>
    <property type="match status" value="4"/>
</dbReference>
<feature type="domain" description="RanBP2-type" evidence="21">
    <location>
        <begin position="832"/>
        <end position="861"/>
    </location>
</feature>
<dbReference type="GeneID" id="108720110"/>
<dbReference type="InterPro" id="IPR018892">
    <property type="entry name" value="Retro-transposon_transp_CS"/>
</dbReference>
<dbReference type="Gene3D" id="4.10.1060.10">
    <property type="entry name" value="Zinc finger, RanBP2-type"/>
    <property type="match status" value="4"/>
</dbReference>
<dbReference type="InterPro" id="IPR013913">
    <property type="entry name" value="Nup153_N"/>
</dbReference>
<keyword evidence="9" id="KW-0862">Zinc</keyword>
<dbReference type="CTD" id="108720110"/>
<feature type="compositionally biased region" description="Polar residues" evidence="20">
    <location>
        <begin position="1561"/>
        <end position="1575"/>
    </location>
</feature>
<feature type="compositionally biased region" description="Polar residues" evidence="20">
    <location>
        <begin position="223"/>
        <end position="238"/>
    </location>
</feature>
<feature type="compositionally biased region" description="Basic residues" evidence="20">
    <location>
        <begin position="1576"/>
        <end position="1585"/>
    </location>
</feature>
<feature type="domain" description="RanBP2-type" evidence="21">
    <location>
        <begin position="896"/>
        <end position="925"/>
    </location>
</feature>
<dbReference type="PROSITE" id="PS01358">
    <property type="entry name" value="ZF_RANBP2_1"/>
    <property type="match status" value="5"/>
</dbReference>
<feature type="compositionally biased region" description="Polar residues" evidence="20">
    <location>
        <begin position="189"/>
        <end position="198"/>
    </location>
</feature>
<dbReference type="FunFam" id="4.10.1060.10:FF:000001">
    <property type="entry name" value="Nuclear pore complex protein Nup153"/>
    <property type="match status" value="3"/>
</dbReference>
<dbReference type="InterPro" id="IPR001876">
    <property type="entry name" value="Znf_RanBP2"/>
</dbReference>
<feature type="region of interest" description="Disordered" evidence="20">
    <location>
        <begin position="280"/>
        <end position="311"/>
    </location>
</feature>
<evidence type="ECO:0000256" key="16">
    <source>
        <dbReference type="ARBA" id="ARBA00060842"/>
    </source>
</evidence>
<comment type="cofactor">
    <cofactor evidence="1">
        <name>Zn(2+)</name>
        <dbReference type="ChEBI" id="CHEBI:29105"/>
    </cofactor>
</comment>
<evidence type="ECO:0000256" key="18">
    <source>
        <dbReference type="ARBA" id="ARBA00078197"/>
    </source>
</evidence>
<evidence type="ECO:0000256" key="8">
    <source>
        <dbReference type="ARBA" id="ARBA00022816"/>
    </source>
</evidence>
<keyword evidence="22" id="KW-1185">Reference proteome</keyword>
<comment type="similarity">
    <text evidence="16">Belongs to the NUP153 family.</text>
</comment>
<feature type="region of interest" description="Disordered" evidence="20">
    <location>
        <begin position="324"/>
        <end position="367"/>
    </location>
</feature>
<evidence type="ECO:0000256" key="1">
    <source>
        <dbReference type="ARBA" id="ARBA00001947"/>
    </source>
</evidence>
<feature type="region of interest" description="Disordered" evidence="20">
    <location>
        <begin position="950"/>
        <end position="969"/>
    </location>
</feature>
<reference evidence="23" key="1">
    <citation type="submission" date="2025-08" db="UniProtKB">
        <authorList>
            <consortium name="RefSeq"/>
        </authorList>
    </citation>
    <scope>IDENTIFICATION</scope>
    <source>
        <strain evidence="23">J_2021</strain>
        <tissue evidence="23">Erythrocytes</tissue>
    </source>
</reference>
<dbReference type="GO" id="GO:0031965">
    <property type="term" value="C:nuclear membrane"/>
    <property type="evidence" value="ECO:0007669"/>
    <property type="project" value="UniProtKB-SubCell"/>
</dbReference>
<evidence type="ECO:0000256" key="6">
    <source>
        <dbReference type="ARBA" id="ARBA00022737"/>
    </source>
</evidence>
<dbReference type="PROSITE" id="PS50199">
    <property type="entry name" value="ZF_RANBP2_2"/>
    <property type="match status" value="5"/>
</dbReference>